<keyword evidence="3" id="KW-1185">Reference proteome</keyword>
<evidence type="ECO:0000256" key="1">
    <source>
        <dbReference type="SAM" id="MobiDB-lite"/>
    </source>
</evidence>
<feature type="region of interest" description="Disordered" evidence="1">
    <location>
        <begin position="336"/>
        <end position="362"/>
    </location>
</feature>
<reference evidence="2 3" key="1">
    <citation type="submission" date="2020-11" db="EMBL/GenBank/DDBJ databases">
        <title>Kefir isolates.</title>
        <authorList>
            <person name="Marcisauskas S."/>
            <person name="Kim Y."/>
            <person name="Blasche S."/>
        </authorList>
    </citation>
    <scope>NUCLEOTIDE SEQUENCE [LARGE SCALE GENOMIC DNA]</scope>
    <source>
        <strain evidence="2 3">KR</strain>
    </source>
</reference>
<organism evidence="2 3">
    <name type="scientific">Rhodotorula mucilaginosa</name>
    <name type="common">Yeast</name>
    <name type="synonym">Rhodotorula rubra</name>
    <dbReference type="NCBI Taxonomy" id="5537"/>
    <lineage>
        <taxon>Eukaryota</taxon>
        <taxon>Fungi</taxon>
        <taxon>Dikarya</taxon>
        <taxon>Basidiomycota</taxon>
        <taxon>Pucciniomycotina</taxon>
        <taxon>Microbotryomycetes</taxon>
        <taxon>Sporidiobolales</taxon>
        <taxon>Sporidiobolaceae</taxon>
        <taxon>Rhodotorula</taxon>
    </lineage>
</organism>
<feature type="compositionally biased region" description="Low complexity" evidence="1">
    <location>
        <begin position="72"/>
        <end position="82"/>
    </location>
</feature>
<feature type="compositionally biased region" description="Low complexity" evidence="1">
    <location>
        <begin position="173"/>
        <end position="188"/>
    </location>
</feature>
<gene>
    <name evidence="2" type="ORF">C6P46_002678</name>
</gene>
<dbReference type="Proteomes" id="UP000777482">
    <property type="component" value="Unassembled WGS sequence"/>
</dbReference>
<dbReference type="AlphaFoldDB" id="A0A9P6W851"/>
<dbReference type="OrthoDB" id="2535845at2759"/>
<sequence length="362" mass="37488">MAKGLFAVYRDDAVGLPPPPAPSTSRGASTNKALAAAPPRCQFDGLGQREKENLDPSSMSRKGALLGRGGKKAALGKSAKSSGDGGSTCAPPQVRRGLGAAAPQVQKVARERTTTPASTNGICTGTLRTRVLPDLPPLPAATPASLSSTRQSIQRKKLSVVELRLPPPPPPDSAESSPRSSCDRSYASATDSGYAQSPGAPLLPVHQNDGEQVEFGDDDSKLEARTEGMFVDEIDSDMSLASVEEREEAAASFDANRRARALTESPLAEVTQAFTGLGGFSVANMSPSPAAHHPTATFAHRPSLLSHPTSPTRQNLSLVGMSGRGGGGPAGLRTFTGTTKRLKPGQTVPSAPKAAPGRTMRL</sequence>
<feature type="region of interest" description="Disordered" evidence="1">
    <location>
        <begin position="1"/>
        <end position="215"/>
    </location>
</feature>
<dbReference type="EMBL" id="PUHQ01000002">
    <property type="protein sequence ID" value="KAG0667266.1"/>
    <property type="molecule type" value="Genomic_DNA"/>
</dbReference>
<comment type="caution">
    <text evidence="2">The sequence shown here is derived from an EMBL/GenBank/DDBJ whole genome shotgun (WGS) entry which is preliminary data.</text>
</comment>
<name>A0A9P6W851_RHOMI</name>
<evidence type="ECO:0000313" key="2">
    <source>
        <dbReference type="EMBL" id="KAG0667266.1"/>
    </source>
</evidence>
<accession>A0A9P6W851</accession>
<proteinExistence type="predicted"/>
<evidence type="ECO:0000313" key="3">
    <source>
        <dbReference type="Proteomes" id="UP000777482"/>
    </source>
</evidence>
<feature type="compositionally biased region" description="Polar residues" evidence="1">
    <location>
        <begin position="23"/>
        <end position="32"/>
    </location>
</feature>
<protein>
    <submittedName>
        <fullName evidence="2">Uncharacterized protein</fullName>
    </submittedName>
</protein>
<feature type="compositionally biased region" description="Polar residues" evidence="1">
    <location>
        <begin position="114"/>
        <end position="127"/>
    </location>
</feature>